<keyword evidence="3 6" id="KW-0328">Glycosyltransferase</keyword>
<dbReference type="Pfam" id="PF00156">
    <property type="entry name" value="Pribosyltran"/>
    <property type="match status" value="1"/>
</dbReference>
<comment type="caution">
    <text evidence="6">Lacks conserved residue(s) required for the propagation of feature annotation.</text>
</comment>
<dbReference type="InterPro" id="IPR023031">
    <property type="entry name" value="OPRT"/>
</dbReference>
<dbReference type="InterPro" id="IPR029057">
    <property type="entry name" value="PRTase-like"/>
</dbReference>
<evidence type="ECO:0000256" key="2">
    <source>
        <dbReference type="ARBA" id="ARBA00011971"/>
    </source>
</evidence>
<feature type="binding site" evidence="6">
    <location>
        <position position="101"/>
    </location>
    <ligand>
        <name>5-phospho-alpha-D-ribose 1-diphosphate</name>
        <dbReference type="ChEBI" id="CHEBI:58017"/>
        <note>ligand shared between dimeric partners</note>
    </ligand>
</feature>
<dbReference type="GO" id="GO:0019856">
    <property type="term" value="P:pyrimidine nucleobase biosynthetic process"/>
    <property type="evidence" value="ECO:0007669"/>
    <property type="project" value="TreeGrafter"/>
</dbReference>
<dbReference type="GO" id="GO:0000287">
    <property type="term" value="F:magnesium ion binding"/>
    <property type="evidence" value="ECO:0007669"/>
    <property type="project" value="UniProtKB-UniRule"/>
</dbReference>
<comment type="similarity">
    <text evidence="6">Belongs to the purine/pyrimidine phosphoribosyltransferase family. PyrE subfamily.</text>
</comment>
<dbReference type="EC" id="2.4.2.10" evidence="2 6"/>
<dbReference type="RefSeq" id="WP_014214978.1">
    <property type="nucleotide sequence ID" value="NC_016605.1"/>
</dbReference>
<feature type="domain" description="Phosphoribosyltransferase" evidence="7">
    <location>
        <begin position="52"/>
        <end position="152"/>
    </location>
</feature>
<comment type="catalytic activity">
    <reaction evidence="6">
        <text>orotidine 5'-phosphate + diphosphate = orotate + 5-phospho-alpha-D-ribose 1-diphosphate</text>
        <dbReference type="Rhea" id="RHEA:10380"/>
        <dbReference type="ChEBI" id="CHEBI:30839"/>
        <dbReference type="ChEBI" id="CHEBI:33019"/>
        <dbReference type="ChEBI" id="CHEBI:57538"/>
        <dbReference type="ChEBI" id="CHEBI:58017"/>
        <dbReference type="EC" id="2.4.2.10"/>
    </reaction>
</comment>
<dbReference type="CDD" id="cd06223">
    <property type="entry name" value="PRTases_typeI"/>
    <property type="match status" value="1"/>
</dbReference>
<dbReference type="AlphaFoldDB" id="G8PBN1"/>
<dbReference type="HOGENOM" id="CLU_074878_1_1_9"/>
<dbReference type="Proteomes" id="UP000005444">
    <property type="component" value="Chromosome"/>
</dbReference>
<reference evidence="8 9" key="1">
    <citation type="journal article" date="2012" name="J. Bacteriol.">
        <title>Complete Genome Sequence of the Beer Spoilage Organism Pediococcus claussenii ATCC BAA-344T.</title>
        <authorList>
            <person name="Pittet V."/>
            <person name="Abegunde T."/>
            <person name="Marfleet T."/>
            <person name="Haakensen M."/>
            <person name="Morrow K."/>
            <person name="Jayaprakash T."/>
            <person name="Schroeder K."/>
            <person name="Trost B."/>
            <person name="Byrns S."/>
            <person name="Bergsveinson J."/>
            <person name="Kusalik A."/>
            <person name="Ziola B."/>
        </authorList>
    </citation>
    <scope>NUCLEOTIDE SEQUENCE [LARGE SCALE GENOMIC DNA]</scope>
    <source>
        <strain evidence="8 9">ATCC BAA-344</strain>
    </source>
</reference>
<feature type="binding site" evidence="6">
    <location>
        <position position="127"/>
    </location>
    <ligand>
        <name>orotate</name>
        <dbReference type="ChEBI" id="CHEBI:30839"/>
    </ligand>
</feature>
<evidence type="ECO:0000313" key="8">
    <source>
        <dbReference type="EMBL" id="AEV94780.1"/>
    </source>
</evidence>
<keyword evidence="5 6" id="KW-0665">Pyrimidine biosynthesis</keyword>
<comment type="subunit">
    <text evidence="6">Homodimer.</text>
</comment>
<dbReference type="GO" id="GO:0044205">
    <property type="term" value="P:'de novo' UMP biosynthetic process"/>
    <property type="evidence" value="ECO:0007669"/>
    <property type="project" value="UniProtKB-UniRule"/>
</dbReference>
<feature type="binding site" evidence="6">
    <location>
        <position position="103"/>
    </location>
    <ligand>
        <name>5-phospho-alpha-D-ribose 1-diphosphate</name>
        <dbReference type="ChEBI" id="CHEBI:58017"/>
        <note>ligand shared between dimeric partners</note>
    </ligand>
</feature>
<keyword evidence="9" id="KW-1185">Reference proteome</keyword>
<feature type="binding site" evidence="6">
    <location>
        <position position="97"/>
    </location>
    <ligand>
        <name>5-phospho-alpha-D-ribose 1-diphosphate</name>
        <dbReference type="ChEBI" id="CHEBI:58017"/>
        <note>ligand shared between dimeric partners</note>
    </ligand>
</feature>
<dbReference type="PATRIC" id="fig|701521.8.peg.454"/>
<name>G8PBN1_PEDCP</name>
<organism evidence="8 9">
    <name type="scientific">Pediococcus claussenii (strain ATCC BAA-344 / DSM 14800 / JCM 18046 / KCTC 3811 / LMG 21948 / P06)</name>
    <dbReference type="NCBI Taxonomy" id="701521"/>
    <lineage>
        <taxon>Bacteria</taxon>
        <taxon>Bacillati</taxon>
        <taxon>Bacillota</taxon>
        <taxon>Bacilli</taxon>
        <taxon>Lactobacillales</taxon>
        <taxon>Lactobacillaceae</taxon>
        <taxon>Pediococcus</taxon>
    </lineage>
</organism>
<dbReference type="KEGG" id="pce:PECL_478"/>
<dbReference type="InterPro" id="IPR004467">
    <property type="entry name" value="Or_phspho_trans_dom"/>
</dbReference>
<dbReference type="HAMAP" id="MF_01208">
    <property type="entry name" value="PyrE"/>
    <property type="match status" value="1"/>
</dbReference>
<evidence type="ECO:0000256" key="3">
    <source>
        <dbReference type="ARBA" id="ARBA00022676"/>
    </source>
</evidence>
<keyword evidence="4 6" id="KW-0808">Transferase</keyword>
<dbReference type="eggNOG" id="COG0461">
    <property type="taxonomic scope" value="Bacteria"/>
</dbReference>
<evidence type="ECO:0000313" key="9">
    <source>
        <dbReference type="Proteomes" id="UP000005444"/>
    </source>
</evidence>
<comment type="cofactor">
    <cofactor evidence="6">
        <name>Mg(2+)</name>
        <dbReference type="ChEBI" id="CHEBI:18420"/>
    </cofactor>
</comment>
<dbReference type="PANTHER" id="PTHR19278">
    <property type="entry name" value="OROTATE PHOSPHORIBOSYLTRANSFERASE"/>
    <property type="match status" value="1"/>
</dbReference>
<dbReference type="UniPathway" id="UPA00070">
    <property type="reaction ID" value="UER00119"/>
</dbReference>
<keyword evidence="6" id="KW-0460">Magnesium</keyword>
<comment type="pathway">
    <text evidence="1 6">Pyrimidine metabolism; UMP biosynthesis via de novo pathway; UMP from orotate: step 1/2.</text>
</comment>
<evidence type="ECO:0000259" key="7">
    <source>
        <dbReference type="Pfam" id="PF00156"/>
    </source>
</evidence>
<gene>
    <name evidence="6 8" type="primary">pyrE</name>
    <name evidence="8" type="ordered locus">PECL_478</name>
</gene>
<dbReference type="STRING" id="701521.PECL_478"/>
<proteinExistence type="inferred from homology"/>
<evidence type="ECO:0000256" key="5">
    <source>
        <dbReference type="ARBA" id="ARBA00022975"/>
    </source>
</evidence>
<dbReference type="GO" id="GO:0004588">
    <property type="term" value="F:orotate phosphoribosyltransferase activity"/>
    <property type="evidence" value="ECO:0007669"/>
    <property type="project" value="UniProtKB-UniRule"/>
</dbReference>
<dbReference type="PANTHER" id="PTHR19278:SF9">
    <property type="entry name" value="URIDINE 5'-MONOPHOSPHATE SYNTHASE"/>
    <property type="match status" value="1"/>
</dbReference>
<sequence length="209" mass="23122">MNNLELKILKQLLEIKAITINPQNPFTYASGIHSPIYTDLRQTISYPELRHDIAQGLSEVIKEFFPEATVIGGVATAGIPHAAWVAELMELPMIYVRSKPKDHGAGRQIEGRVSQDDSVVLIDDLISTGGSVLKAAEAVNSSGAKVIGVTSIFSYGLVDAKLNFKEEGVTLKSLLDFKNLVELIKRLDLLSLKEVDLVEKWHSDPWNWK</sequence>
<dbReference type="InterPro" id="IPR000836">
    <property type="entry name" value="PRTase_dom"/>
</dbReference>
<evidence type="ECO:0000256" key="6">
    <source>
        <dbReference type="HAMAP-Rule" id="MF_01208"/>
    </source>
</evidence>
<comment type="function">
    <text evidence="6">Catalyzes the transfer of a ribosyl phosphate group from 5-phosphoribose 1-diphosphate to orotate, leading to the formation of orotidine monophosphate (OMP).</text>
</comment>
<dbReference type="SUPFAM" id="SSF53271">
    <property type="entry name" value="PRTase-like"/>
    <property type="match status" value="1"/>
</dbReference>
<accession>G8PBN1</accession>
<evidence type="ECO:0000256" key="1">
    <source>
        <dbReference type="ARBA" id="ARBA00004889"/>
    </source>
</evidence>
<dbReference type="NCBIfam" id="TIGR00336">
    <property type="entry name" value="pyrE"/>
    <property type="match status" value="1"/>
</dbReference>
<evidence type="ECO:0000256" key="4">
    <source>
        <dbReference type="ARBA" id="ARBA00022679"/>
    </source>
</evidence>
<protein>
    <recommendedName>
        <fullName evidence="2 6">Orotate phosphoribosyltransferase</fullName>
        <shortName evidence="6">OPRT</shortName>
        <shortName evidence="6">OPRTase</shortName>
        <ecNumber evidence="2 6">2.4.2.10</ecNumber>
    </recommendedName>
</protein>
<feature type="binding site" description="in other chain" evidence="6">
    <location>
        <begin position="123"/>
        <end position="131"/>
    </location>
    <ligand>
        <name>5-phospho-alpha-D-ribose 1-diphosphate</name>
        <dbReference type="ChEBI" id="CHEBI:58017"/>
        <note>ligand shared between dimeric partners</note>
    </ligand>
</feature>
<dbReference type="Gene3D" id="3.40.50.2020">
    <property type="match status" value="1"/>
</dbReference>
<dbReference type="EMBL" id="CP003137">
    <property type="protein sequence ID" value="AEV94780.1"/>
    <property type="molecule type" value="Genomic_DNA"/>
</dbReference>